<feature type="domain" description="SLS1 C-terminal" evidence="3">
    <location>
        <begin position="756"/>
        <end position="1007"/>
    </location>
</feature>
<feature type="compositionally biased region" description="Basic and acidic residues" evidence="1">
    <location>
        <begin position="168"/>
        <end position="178"/>
    </location>
</feature>
<evidence type="ECO:0000259" key="2">
    <source>
        <dbReference type="Pfam" id="PF20776"/>
    </source>
</evidence>
<gene>
    <name evidence="4" type="ORF">NLU13_0308</name>
</gene>
<organism evidence="4 5">
    <name type="scientific">Sarocladium strictum</name>
    <name type="common">Black bundle disease fungus</name>
    <name type="synonym">Acremonium strictum</name>
    <dbReference type="NCBI Taxonomy" id="5046"/>
    <lineage>
        <taxon>Eukaryota</taxon>
        <taxon>Fungi</taxon>
        <taxon>Dikarya</taxon>
        <taxon>Ascomycota</taxon>
        <taxon>Pezizomycotina</taxon>
        <taxon>Sordariomycetes</taxon>
        <taxon>Hypocreomycetidae</taxon>
        <taxon>Hypocreales</taxon>
        <taxon>Sarocladiaceae</taxon>
        <taxon>Sarocladium</taxon>
    </lineage>
</organism>
<feature type="region of interest" description="Disordered" evidence="1">
    <location>
        <begin position="264"/>
        <end position="283"/>
    </location>
</feature>
<dbReference type="InterPro" id="IPR048401">
    <property type="entry name" value="SLS1_C"/>
</dbReference>
<dbReference type="Proteomes" id="UP001175261">
    <property type="component" value="Unassembled WGS sequence"/>
</dbReference>
<keyword evidence="5" id="KW-1185">Reference proteome</keyword>
<dbReference type="Pfam" id="PF20778">
    <property type="entry name" value="SLS1_C"/>
    <property type="match status" value="1"/>
</dbReference>
<evidence type="ECO:0000259" key="3">
    <source>
        <dbReference type="Pfam" id="PF20778"/>
    </source>
</evidence>
<feature type="domain" description="SLS1 N-terminal" evidence="2">
    <location>
        <begin position="431"/>
        <end position="530"/>
    </location>
</feature>
<dbReference type="InterPro" id="IPR048400">
    <property type="entry name" value="SLS1_N"/>
</dbReference>
<comment type="caution">
    <text evidence="4">The sequence shown here is derived from an EMBL/GenBank/DDBJ whole genome shotgun (WGS) entry which is preliminary data.</text>
</comment>
<reference evidence="4" key="1">
    <citation type="submission" date="2022-10" db="EMBL/GenBank/DDBJ databases">
        <title>Determination and structural analysis of whole genome sequence of Sarocladium strictum F4-1.</title>
        <authorList>
            <person name="Hu L."/>
            <person name="Jiang Y."/>
        </authorList>
    </citation>
    <scope>NUCLEOTIDE SEQUENCE</scope>
    <source>
        <strain evidence="4">F4-1</strain>
    </source>
</reference>
<evidence type="ECO:0000256" key="1">
    <source>
        <dbReference type="SAM" id="MobiDB-lite"/>
    </source>
</evidence>
<name>A0AA39GNT4_SARSR</name>
<proteinExistence type="predicted"/>
<dbReference type="EMBL" id="JAPDFR010000001">
    <property type="protein sequence ID" value="KAK0390805.1"/>
    <property type="molecule type" value="Genomic_DNA"/>
</dbReference>
<feature type="region of interest" description="Disordered" evidence="1">
    <location>
        <begin position="88"/>
        <end position="189"/>
    </location>
</feature>
<feature type="compositionally biased region" description="Low complexity" evidence="1">
    <location>
        <begin position="135"/>
        <end position="151"/>
    </location>
</feature>
<feature type="compositionally biased region" description="Basic residues" evidence="1">
    <location>
        <begin position="100"/>
        <end position="114"/>
    </location>
</feature>
<accession>A0AA39GNT4</accession>
<sequence>MTLPKTSRLRGTTNEAILLLMRPSPSCALRTCRSCRLSIQHRTAIASAPTLARGYARKRRIEPPAIANKDEIEAWIRSDDAQFEAFGRRGRQQQFGSPRGSRRKLQSKRQTQRRRASEDTFEALLRAEEGHKRPYSPSSSPGSGCSQESGSFKPEPESWNETSTSESARLDSPYDRSMRGRSSHNKLRTRRSILRNAKISNTDDLIGLLDALREDSEPSNRPSTSKGTPALKSADEMVQDGVGQARLPVEASEEGSPIVADVDITQGPQAPASPTAHSHEPVRSEGDIALTGAAKDEISTVHSAGTDAVPAADLNVDEANTNASEWETENSIQDTAPELTESLGFGVERSTNYKARPTRKKDMKYRDELLYQKEVGIQALGKRVDALILRNPNKMTSSRVDVPIVERDQPSVPFDLQNVVGQPPEDANADFESEVFRNIDELRPSDTTVLRPAQFDELREALQSGFTTAQLRSYLQAQPKEAAEDIAPYNWVLEHFDIVGAVRDKSERDISGGKLGAVLRIMLRAWHLETHDEYEKVGKMAFVLRGDAWWLLNQPGSVLAKTIRQDLLGHSTKESFVLSEAGSTKSLILRTRRATVSAILARIDDAVKSIVSSTISGEENSVKQGDEWSDAHLQSLGDYTQTRITRNPGSSTLTVFWVPSADRPAPTENQADPAVRLESPADVVYRLIARKAFPRWEAPKLKGTTEALPLIPYERSLSSLSAGHRIRWNWARSASLHKNTPTSGVVQPRLDVWPKSSPVQLAATEKVVATFGHILWASGTTGKKRAGIQQGVLLPTVAHPAAFAKLIKRQEDEWPSIAKESAIVLHFEPHPGRAPTAEAFNVRLHVPVDPNTDLRNFTIPSTASLDLVAEKTTACNFPAAAVDARVHSQHLIPLDMDAEPIRTFLAASEFNLAEGRLRTPTSTTFEVPYPKGLNTPESQLTKDGLSAAATTETVPYLFVGLEVHQSVEMPWQGVTLRYNSIEAGLHGGQRQELSLVADVPRESSKEARRAVYESMVKLMTEVANGDHFSWSREGANMVGAA</sequence>
<evidence type="ECO:0000313" key="4">
    <source>
        <dbReference type="EMBL" id="KAK0390805.1"/>
    </source>
</evidence>
<dbReference type="AlphaFoldDB" id="A0AA39GNT4"/>
<feature type="region of interest" description="Disordered" evidence="1">
    <location>
        <begin position="212"/>
        <end position="234"/>
    </location>
</feature>
<dbReference type="Pfam" id="PF20776">
    <property type="entry name" value="SLS1_N"/>
    <property type="match status" value="1"/>
</dbReference>
<evidence type="ECO:0000313" key="5">
    <source>
        <dbReference type="Proteomes" id="UP001175261"/>
    </source>
</evidence>
<feature type="compositionally biased region" description="Basic residues" evidence="1">
    <location>
        <begin position="179"/>
        <end position="189"/>
    </location>
</feature>
<protein>
    <submittedName>
        <fullName evidence="4">Uncharacterized protein</fullName>
    </submittedName>
</protein>